<dbReference type="PRINTS" id="PR00068">
    <property type="entry name" value="CUZNDISMTASE"/>
</dbReference>
<evidence type="ECO:0000256" key="2">
    <source>
        <dbReference type="RuleBase" id="RU000393"/>
    </source>
</evidence>
<dbReference type="EMBL" id="BRXS01000002">
    <property type="protein sequence ID" value="GLC24848.1"/>
    <property type="molecule type" value="Genomic_DNA"/>
</dbReference>
<proteinExistence type="inferred from homology"/>
<dbReference type="GO" id="GO:0005507">
    <property type="term" value="F:copper ion binding"/>
    <property type="evidence" value="ECO:0007669"/>
    <property type="project" value="InterPro"/>
</dbReference>
<dbReference type="PROSITE" id="PS00332">
    <property type="entry name" value="SOD_CU_ZN_2"/>
    <property type="match status" value="1"/>
</dbReference>
<comment type="caution">
    <text evidence="4">The sequence shown here is derived from an EMBL/GenBank/DDBJ whole genome shotgun (WGS) entry which is preliminary data.</text>
</comment>
<keyword evidence="2" id="KW-0186">Copper</keyword>
<dbReference type="InterPro" id="IPR024134">
    <property type="entry name" value="SOD_Cu/Zn_/chaperone"/>
</dbReference>
<organism evidence="4 5">
    <name type="scientific">Roseisolibacter agri</name>
    <dbReference type="NCBI Taxonomy" id="2014610"/>
    <lineage>
        <taxon>Bacteria</taxon>
        <taxon>Pseudomonadati</taxon>
        <taxon>Gemmatimonadota</taxon>
        <taxon>Gemmatimonadia</taxon>
        <taxon>Gemmatimonadales</taxon>
        <taxon>Gemmatimonadaceae</taxon>
        <taxon>Roseisolibacter</taxon>
    </lineage>
</organism>
<dbReference type="Proteomes" id="UP001161325">
    <property type="component" value="Unassembled WGS sequence"/>
</dbReference>
<reference evidence="4" key="1">
    <citation type="submission" date="2022-08" db="EMBL/GenBank/DDBJ databases">
        <title>Draft genome sequencing of Roseisolibacter agri AW1220.</title>
        <authorList>
            <person name="Tobiishi Y."/>
            <person name="Tonouchi A."/>
        </authorList>
    </citation>
    <scope>NUCLEOTIDE SEQUENCE</scope>
    <source>
        <strain evidence="4">AW1220</strain>
    </source>
</reference>
<evidence type="ECO:0000256" key="1">
    <source>
        <dbReference type="ARBA" id="ARBA00010457"/>
    </source>
</evidence>
<name>A0AA37QFL3_9BACT</name>
<keyword evidence="2" id="KW-0862">Zinc</keyword>
<dbReference type="InterPro" id="IPR036423">
    <property type="entry name" value="SOD-like_Cu/Zn_dom_sf"/>
</dbReference>
<dbReference type="InterPro" id="IPR001424">
    <property type="entry name" value="SOD_Cu_Zn_dom"/>
</dbReference>
<comment type="similarity">
    <text evidence="1 2">Belongs to the Cu-Zn superoxide dismutase family.</text>
</comment>
<comment type="cofactor">
    <cofactor evidence="2">
        <name>Cu cation</name>
        <dbReference type="ChEBI" id="CHEBI:23378"/>
    </cofactor>
    <text evidence="2">Binds 1 copper ion per subunit.</text>
</comment>
<dbReference type="PANTHER" id="PTHR10003">
    <property type="entry name" value="SUPEROXIDE DISMUTASE CU-ZN -RELATED"/>
    <property type="match status" value="1"/>
</dbReference>
<feature type="domain" description="Superoxide dismutase copper/zinc binding" evidence="3">
    <location>
        <begin position="63"/>
        <end position="194"/>
    </location>
</feature>
<comment type="catalytic activity">
    <reaction evidence="2">
        <text>2 superoxide + 2 H(+) = H2O2 + O2</text>
        <dbReference type="Rhea" id="RHEA:20696"/>
        <dbReference type="ChEBI" id="CHEBI:15378"/>
        <dbReference type="ChEBI" id="CHEBI:15379"/>
        <dbReference type="ChEBI" id="CHEBI:16240"/>
        <dbReference type="ChEBI" id="CHEBI:18421"/>
        <dbReference type="EC" id="1.15.1.1"/>
    </reaction>
</comment>
<gene>
    <name evidence="4" type="ORF">rosag_13610</name>
</gene>
<evidence type="ECO:0000313" key="5">
    <source>
        <dbReference type="Proteomes" id="UP001161325"/>
    </source>
</evidence>
<dbReference type="CDD" id="cd00305">
    <property type="entry name" value="Cu-Zn_Superoxide_Dismutase"/>
    <property type="match status" value="1"/>
</dbReference>
<keyword evidence="2" id="KW-0479">Metal-binding</keyword>
<protein>
    <recommendedName>
        <fullName evidence="2">Superoxide dismutase [Cu-Zn]</fullName>
        <ecNumber evidence="2">1.15.1.1</ecNumber>
    </recommendedName>
</protein>
<comment type="function">
    <text evidence="2">Destroys radicals which are normally produced within the cells and which are toxic to biological systems.</text>
</comment>
<dbReference type="GO" id="GO:0004784">
    <property type="term" value="F:superoxide dismutase activity"/>
    <property type="evidence" value="ECO:0007669"/>
    <property type="project" value="UniProtKB-EC"/>
</dbReference>
<dbReference type="SUPFAM" id="SSF49329">
    <property type="entry name" value="Cu,Zn superoxide dismutase-like"/>
    <property type="match status" value="1"/>
</dbReference>
<comment type="cofactor">
    <cofactor evidence="2">
        <name>Zn(2+)</name>
        <dbReference type="ChEBI" id="CHEBI:29105"/>
    </cofactor>
    <text evidence="2">Binds 1 zinc ion per subunit.</text>
</comment>
<dbReference type="Gene3D" id="2.60.40.200">
    <property type="entry name" value="Superoxide dismutase, copper/zinc binding domain"/>
    <property type="match status" value="1"/>
</dbReference>
<dbReference type="EC" id="1.15.1.1" evidence="2"/>
<accession>A0AA37QFL3</accession>
<dbReference type="PROSITE" id="PS51257">
    <property type="entry name" value="PROKAR_LIPOPROTEIN"/>
    <property type="match status" value="1"/>
</dbReference>
<evidence type="ECO:0000313" key="4">
    <source>
        <dbReference type="EMBL" id="GLC24848.1"/>
    </source>
</evidence>
<dbReference type="RefSeq" id="WP_284349292.1">
    <property type="nucleotide sequence ID" value="NZ_BRXS01000002.1"/>
</dbReference>
<keyword evidence="2" id="KW-0560">Oxidoreductase</keyword>
<evidence type="ECO:0000259" key="3">
    <source>
        <dbReference type="Pfam" id="PF00080"/>
    </source>
</evidence>
<keyword evidence="5" id="KW-1185">Reference proteome</keyword>
<sequence>MSRLATTLATTLVRAGTAAALLAGCRADESTLAPRPLATAARAAQAATQLTAQLQDASGAAIGTARLTEDATGAVHLTVHVKGVTPGLHGLHLHAVGSCVGPAFTSAGGHYNPTAREHGHLNPAGFHAGDLPNLTVNAAGVGQLSTTVAQFALAQLQDADGSALVLHANEDDRRTNAGPQGPGNSGARIACGVIGAE</sequence>
<dbReference type="Pfam" id="PF00080">
    <property type="entry name" value="Sod_Cu"/>
    <property type="match status" value="1"/>
</dbReference>
<dbReference type="InterPro" id="IPR018152">
    <property type="entry name" value="SOD_Cu/Zn_BS"/>
</dbReference>
<dbReference type="AlphaFoldDB" id="A0AA37QFL3"/>